<keyword evidence="3" id="KW-1185">Reference proteome</keyword>
<name>A0A5J5CDM2_9PERO</name>
<feature type="transmembrane region" description="Helical" evidence="1">
    <location>
        <begin position="59"/>
        <end position="77"/>
    </location>
</feature>
<organism evidence="2 3">
    <name type="scientific">Etheostoma spectabile</name>
    <name type="common">orangethroat darter</name>
    <dbReference type="NCBI Taxonomy" id="54343"/>
    <lineage>
        <taxon>Eukaryota</taxon>
        <taxon>Metazoa</taxon>
        <taxon>Chordata</taxon>
        <taxon>Craniata</taxon>
        <taxon>Vertebrata</taxon>
        <taxon>Euteleostomi</taxon>
        <taxon>Actinopterygii</taxon>
        <taxon>Neopterygii</taxon>
        <taxon>Teleostei</taxon>
        <taxon>Neoteleostei</taxon>
        <taxon>Acanthomorphata</taxon>
        <taxon>Eupercaria</taxon>
        <taxon>Perciformes</taxon>
        <taxon>Percoidei</taxon>
        <taxon>Percidae</taxon>
        <taxon>Etheostomatinae</taxon>
        <taxon>Etheostoma</taxon>
    </lineage>
</organism>
<dbReference type="Proteomes" id="UP000327493">
    <property type="component" value="Unassembled WGS sequence"/>
</dbReference>
<accession>A0A5J5CDM2</accession>
<keyword evidence="1" id="KW-1133">Transmembrane helix</keyword>
<keyword evidence="1" id="KW-0472">Membrane</keyword>
<proteinExistence type="predicted"/>
<dbReference type="EMBL" id="VOFY01001115">
    <property type="protein sequence ID" value="KAA8578120.1"/>
    <property type="molecule type" value="Genomic_DNA"/>
</dbReference>
<evidence type="ECO:0000313" key="2">
    <source>
        <dbReference type="EMBL" id="KAA8578120.1"/>
    </source>
</evidence>
<protein>
    <submittedName>
        <fullName evidence="2">Uncharacterized protein</fullName>
    </submittedName>
</protein>
<evidence type="ECO:0000256" key="1">
    <source>
        <dbReference type="SAM" id="Phobius"/>
    </source>
</evidence>
<dbReference type="AlphaFoldDB" id="A0A5J5CDM2"/>
<feature type="non-terminal residue" evidence="2">
    <location>
        <position position="112"/>
    </location>
</feature>
<comment type="caution">
    <text evidence="2">The sequence shown here is derived from an EMBL/GenBank/DDBJ whole genome shotgun (WGS) entry which is preliminary data.</text>
</comment>
<keyword evidence="1" id="KW-0812">Transmembrane</keyword>
<reference evidence="2 3" key="1">
    <citation type="submission" date="2019-08" db="EMBL/GenBank/DDBJ databases">
        <title>A chromosome-level genome assembly, high-density linkage maps, and genome scans reveal the genomic architecture of hybrid incompatibilities underlying speciation via character displacement in darters (Percidae: Etheostominae).</title>
        <authorList>
            <person name="Moran R.L."/>
            <person name="Catchen J.M."/>
            <person name="Fuller R.C."/>
        </authorList>
    </citation>
    <scope>NUCLEOTIDE SEQUENCE [LARGE SCALE GENOMIC DNA]</scope>
    <source>
        <strain evidence="2">EspeVRDwgs_2016</strain>
        <tissue evidence="2">Muscle</tissue>
    </source>
</reference>
<gene>
    <name evidence="2" type="ORF">FQN60_016853</name>
</gene>
<sequence>MLRIQRQRNPRLGHYTDKQWEYLGYFYQLKGHTLERHLGFYASSVAQCYVFPPRLTRCWFWFWCCCSSVLVLLSSSLRTSWIFPSLRAGRPLVSSPRPRWFLVSSPDHGGSG</sequence>
<evidence type="ECO:0000313" key="3">
    <source>
        <dbReference type="Proteomes" id="UP000327493"/>
    </source>
</evidence>